<dbReference type="InterPro" id="IPR038763">
    <property type="entry name" value="DHH_sf"/>
</dbReference>
<dbReference type="VEuPathDB" id="CryptoDB:GNI_033280"/>
<accession>A0A023BB28</accession>
<evidence type="ECO:0000313" key="1">
    <source>
        <dbReference type="EMBL" id="EZG78678.1"/>
    </source>
</evidence>
<dbReference type="Proteomes" id="UP000019763">
    <property type="component" value="Unassembled WGS sequence"/>
</dbReference>
<reference evidence="1" key="1">
    <citation type="submission" date="2013-12" db="EMBL/GenBank/DDBJ databases">
        <authorList>
            <person name="Omoto C.K."/>
            <person name="Sibley D."/>
            <person name="Venepally P."/>
            <person name="Hadjithomas M."/>
            <person name="Karamycheva S."/>
            <person name="Brunk B."/>
            <person name="Roos D."/>
            <person name="Caler E."/>
            <person name="Lorenzi H."/>
        </authorList>
    </citation>
    <scope>NUCLEOTIDE SEQUENCE</scope>
</reference>
<dbReference type="AlphaFoldDB" id="A0A023BB28"/>
<keyword evidence="2" id="KW-1185">Reference proteome</keyword>
<dbReference type="SUPFAM" id="SSF64182">
    <property type="entry name" value="DHH phosphoesterases"/>
    <property type="match status" value="1"/>
</dbReference>
<evidence type="ECO:0000313" key="2">
    <source>
        <dbReference type="Proteomes" id="UP000019763"/>
    </source>
</evidence>
<name>A0A023BB28_GRENI</name>
<dbReference type="GeneID" id="22911329"/>
<proteinExistence type="predicted"/>
<gene>
    <name evidence="1" type="ORF">GNI_033280</name>
</gene>
<dbReference type="Gene3D" id="3.10.310.20">
    <property type="entry name" value="DHHA2 domain"/>
    <property type="match status" value="1"/>
</dbReference>
<organism evidence="1 2">
    <name type="scientific">Gregarina niphandrodes</name>
    <name type="common">Septate eugregarine</name>
    <dbReference type="NCBI Taxonomy" id="110365"/>
    <lineage>
        <taxon>Eukaryota</taxon>
        <taxon>Sar</taxon>
        <taxon>Alveolata</taxon>
        <taxon>Apicomplexa</taxon>
        <taxon>Conoidasida</taxon>
        <taxon>Gregarinasina</taxon>
        <taxon>Eugregarinorida</taxon>
        <taxon>Gregarinidae</taxon>
        <taxon>Gregarina</taxon>
    </lineage>
</organism>
<sequence length="306" mass="34669">MGLDLNEFETSDQANKKEWACLILVDHNYYHEHEGPDRDDVPPIIGIIDHHEDSEQIMGNCPKIIEVPRASTCSLVGELYLQTTTGTNINQNISCLLASIIEHDAYHFDEGVKGIRWVDMDKKIYHDLMEQAAISSGRPSEEIVCAHRNAIKSQFKEYSESLVNLNISDALLNDNKIFHYNTYDLIFASMPVHLGALIDDKDDNCVSDEFAKYVTACAGKNKTTTDLFICLSRGSECRELAIAYMDSAEKLAAKIRDHLLGWGDNVCLKQEARPRKFGPWAIITLQLDRNKSRKIVEPHLRALFKD</sequence>
<dbReference type="EMBL" id="AFNH02000255">
    <property type="protein sequence ID" value="EZG78678.1"/>
    <property type="molecule type" value="Genomic_DNA"/>
</dbReference>
<protein>
    <submittedName>
        <fullName evidence="1">DHHA2 domain protein</fullName>
    </submittedName>
</protein>
<dbReference type="InterPro" id="IPR038222">
    <property type="entry name" value="DHHA2_dom_sf"/>
</dbReference>
<comment type="caution">
    <text evidence="1">The sequence shown here is derived from an EMBL/GenBank/DDBJ whole genome shotgun (WGS) entry which is preliminary data.</text>
</comment>
<dbReference type="Gene3D" id="3.90.1640.10">
    <property type="entry name" value="inorganic pyrophosphatase (n-terminal core)"/>
    <property type="match status" value="1"/>
</dbReference>
<dbReference type="RefSeq" id="XP_011129209.1">
    <property type="nucleotide sequence ID" value="XM_011130907.1"/>
</dbReference>